<evidence type="ECO:0000256" key="15">
    <source>
        <dbReference type="SAM" id="MobiDB-lite"/>
    </source>
</evidence>
<comment type="subunit">
    <text evidence="14">Homodimer.</text>
</comment>
<evidence type="ECO:0000256" key="3">
    <source>
        <dbReference type="ARBA" id="ARBA00002284"/>
    </source>
</evidence>
<comment type="similarity">
    <text evidence="5">In the N-terminal section; belongs to the DHBP synthase family.</text>
</comment>
<dbReference type="Pfam" id="PF00925">
    <property type="entry name" value="GTP_cyclohydro2"/>
    <property type="match status" value="1"/>
</dbReference>
<protein>
    <recommendedName>
        <fullName evidence="8 14">3,4-dihydroxy-2-butanone 4-phosphate synthase</fullName>
        <shortName evidence="14">DHBP synthase</shortName>
        <ecNumber evidence="7 14">4.1.99.12</ecNumber>
    </recommendedName>
</protein>
<evidence type="ECO:0000256" key="9">
    <source>
        <dbReference type="ARBA" id="ARBA00022619"/>
    </source>
</evidence>
<dbReference type="EMBL" id="WHJH01000007">
    <property type="protein sequence ID" value="NHZ89226.1"/>
    <property type="molecule type" value="Genomic_DNA"/>
</dbReference>
<dbReference type="GO" id="GO:0008686">
    <property type="term" value="F:3,4-dihydroxy-2-butanone-4-phosphate synthase activity"/>
    <property type="evidence" value="ECO:0007669"/>
    <property type="project" value="UniProtKB-EC"/>
</dbReference>
<evidence type="ECO:0000256" key="11">
    <source>
        <dbReference type="ARBA" id="ARBA00022842"/>
    </source>
</evidence>
<dbReference type="SUPFAM" id="SSF142695">
    <property type="entry name" value="RibA-like"/>
    <property type="match status" value="1"/>
</dbReference>
<feature type="site" description="Essential for catalytic activity" evidence="14">
    <location>
        <position position="126"/>
    </location>
</feature>
<dbReference type="RefSeq" id="WP_166873298.1">
    <property type="nucleotide sequence ID" value="NZ_WHJH01000007.1"/>
</dbReference>
<evidence type="ECO:0000256" key="4">
    <source>
        <dbReference type="ARBA" id="ARBA00004904"/>
    </source>
</evidence>
<proteinExistence type="inferred from homology"/>
<dbReference type="PANTHER" id="PTHR21327">
    <property type="entry name" value="GTP CYCLOHYDROLASE II-RELATED"/>
    <property type="match status" value="1"/>
</dbReference>
<keyword evidence="12 14" id="KW-0464">Manganese</keyword>
<feature type="binding site" evidence="14">
    <location>
        <begin position="27"/>
        <end position="28"/>
    </location>
    <ligand>
        <name>D-ribulose 5-phosphate</name>
        <dbReference type="ChEBI" id="CHEBI:58121"/>
    </ligand>
</feature>
<keyword evidence="10 14" id="KW-0479">Metal-binding</keyword>
<feature type="site" description="Essential for catalytic activity" evidence="14">
    <location>
        <position position="164"/>
    </location>
</feature>
<dbReference type="Pfam" id="PF00926">
    <property type="entry name" value="DHBP_synthase"/>
    <property type="match status" value="1"/>
</dbReference>
<comment type="caution">
    <text evidence="17">The sequence shown here is derived from an EMBL/GenBank/DDBJ whole genome shotgun (WGS) entry which is preliminary data.</text>
</comment>
<dbReference type="PANTHER" id="PTHR21327:SF34">
    <property type="entry name" value="3,4-DIHYDROXY-2-BUTANONE 4-PHOSPHATE SYNTHASE"/>
    <property type="match status" value="1"/>
</dbReference>
<comment type="catalytic activity">
    <reaction evidence="1 14">
        <text>D-ribulose 5-phosphate = (2S)-2-hydroxy-3-oxobutyl phosphate + formate + H(+)</text>
        <dbReference type="Rhea" id="RHEA:18457"/>
        <dbReference type="ChEBI" id="CHEBI:15378"/>
        <dbReference type="ChEBI" id="CHEBI:15740"/>
        <dbReference type="ChEBI" id="CHEBI:58121"/>
        <dbReference type="ChEBI" id="CHEBI:58830"/>
        <dbReference type="EC" id="4.1.99.12"/>
    </reaction>
</comment>
<evidence type="ECO:0000256" key="6">
    <source>
        <dbReference type="ARBA" id="ARBA00008976"/>
    </source>
</evidence>
<gene>
    <name evidence="14 17" type="primary">ribB</name>
    <name evidence="17" type="ORF">F2P45_09385</name>
</gene>
<feature type="binding site" evidence="14">
    <location>
        <position position="32"/>
    </location>
    <ligand>
        <name>D-ribulose 5-phosphate</name>
        <dbReference type="ChEBI" id="CHEBI:58121"/>
    </ligand>
</feature>
<evidence type="ECO:0000256" key="1">
    <source>
        <dbReference type="ARBA" id="ARBA00000141"/>
    </source>
</evidence>
<reference evidence="17 18" key="1">
    <citation type="submission" date="2019-10" db="EMBL/GenBank/DDBJ databases">
        <title>Taxonomy of Antarctic Massilia spp.: description of Massilia rubra sp. nov., Massilia aquatica sp. nov., Massilia mucilaginosa sp. nov., Massilia frigida sp. nov. isolated from streams, lakes and regoliths.</title>
        <authorList>
            <person name="Holochova P."/>
            <person name="Sedlacek I."/>
            <person name="Kralova S."/>
            <person name="Maslanova I."/>
            <person name="Busse H.-J."/>
            <person name="Stankova E."/>
            <person name="Vrbovska V."/>
            <person name="Kovarovic V."/>
            <person name="Bartak M."/>
            <person name="Svec P."/>
            <person name="Pantucek R."/>
        </authorList>
    </citation>
    <scope>NUCLEOTIDE SEQUENCE [LARGE SCALE GENOMIC DNA]</scope>
    <source>
        <strain evidence="17 18">CCM 8733</strain>
    </source>
</reference>
<dbReference type="InterPro" id="IPR032677">
    <property type="entry name" value="GTP_cyclohydro_II"/>
</dbReference>
<evidence type="ECO:0000256" key="2">
    <source>
        <dbReference type="ARBA" id="ARBA00001936"/>
    </source>
</evidence>
<feature type="region of interest" description="Disordered" evidence="15">
    <location>
        <begin position="364"/>
        <end position="389"/>
    </location>
</feature>
<dbReference type="InterPro" id="IPR017945">
    <property type="entry name" value="DHBP_synth_RibB-like_a/b_dom"/>
</dbReference>
<evidence type="ECO:0000256" key="13">
    <source>
        <dbReference type="ARBA" id="ARBA00023239"/>
    </source>
</evidence>
<comment type="similarity">
    <text evidence="14">Belongs to the DHBP synthase family.</text>
</comment>
<feature type="domain" description="GTP cyclohydrolase II" evidence="16">
    <location>
        <begin position="207"/>
        <end position="364"/>
    </location>
</feature>
<keyword evidence="18" id="KW-1185">Reference proteome</keyword>
<dbReference type="InterPro" id="IPR000422">
    <property type="entry name" value="DHBP_synthase_RibB"/>
</dbReference>
<name>A0ABX0NQR9_9BURK</name>
<evidence type="ECO:0000256" key="8">
    <source>
        <dbReference type="ARBA" id="ARBA00018836"/>
    </source>
</evidence>
<dbReference type="EC" id="4.1.99.12" evidence="7 14"/>
<comment type="cofactor">
    <cofactor evidence="2">
        <name>Mn(2+)</name>
        <dbReference type="ChEBI" id="CHEBI:29035"/>
    </cofactor>
</comment>
<comment type="similarity">
    <text evidence="6">In the C-terminal section; belongs to the GTP cyclohydrolase II family.</text>
</comment>
<keyword evidence="13 14" id="KW-0456">Lyase</keyword>
<dbReference type="NCBIfam" id="TIGR00506">
    <property type="entry name" value="ribB"/>
    <property type="match status" value="1"/>
</dbReference>
<dbReference type="HAMAP" id="MF_00180">
    <property type="entry name" value="RibB"/>
    <property type="match status" value="1"/>
</dbReference>
<evidence type="ECO:0000256" key="14">
    <source>
        <dbReference type="HAMAP-Rule" id="MF_00180"/>
    </source>
</evidence>
<evidence type="ECO:0000259" key="16">
    <source>
        <dbReference type="Pfam" id="PF00925"/>
    </source>
</evidence>
<evidence type="ECO:0000256" key="10">
    <source>
        <dbReference type="ARBA" id="ARBA00022723"/>
    </source>
</evidence>
<comment type="pathway">
    <text evidence="4 14">Cofactor biosynthesis; riboflavin biosynthesis; 2-hydroxy-3-oxobutyl phosphate from D-ribulose 5-phosphate: step 1/1.</text>
</comment>
<dbReference type="Gene3D" id="3.40.50.10990">
    <property type="entry name" value="GTP cyclohydrolase II"/>
    <property type="match status" value="1"/>
</dbReference>
<dbReference type="SUPFAM" id="SSF55821">
    <property type="entry name" value="YrdC/RibB"/>
    <property type="match status" value="1"/>
</dbReference>
<dbReference type="NCBIfam" id="NF010626">
    <property type="entry name" value="PRK14019.1"/>
    <property type="match status" value="1"/>
</dbReference>
<accession>A0ABX0NQR9</accession>
<evidence type="ECO:0000313" key="18">
    <source>
        <dbReference type="Proteomes" id="UP000609726"/>
    </source>
</evidence>
<dbReference type="PIRSF" id="PIRSF001259">
    <property type="entry name" value="RibA"/>
    <property type="match status" value="1"/>
</dbReference>
<comment type="cofactor">
    <cofactor evidence="14">
        <name>Mg(2+)</name>
        <dbReference type="ChEBI" id="CHEBI:18420"/>
    </cofactor>
    <cofactor evidence="14">
        <name>Mn(2+)</name>
        <dbReference type="ChEBI" id="CHEBI:29035"/>
    </cofactor>
    <text evidence="14">Binds 2 divalent metal cations per subunit. Magnesium or manganese.</text>
</comment>
<comment type="function">
    <text evidence="3 14">Catalyzes the conversion of D-ribulose 5-phosphate to formate and 3,4-dihydroxy-2-butanone 4-phosphate.</text>
</comment>
<feature type="binding site" evidence="14">
    <location>
        <position position="28"/>
    </location>
    <ligand>
        <name>Mg(2+)</name>
        <dbReference type="ChEBI" id="CHEBI:18420"/>
        <label>2</label>
    </ligand>
</feature>
<dbReference type="Gene3D" id="3.90.870.10">
    <property type="entry name" value="DHBP synthase"/>
    <property type="match status" value="1"/>
</dbReference>
<dbReference type="Proteomes" id="UP000609726">
    <property type="component" value="Unassembled WGS sequence"/>
</dbReference>
<keyword evidence="11 14" id="KW-0460">Magnesium</keyword>
<keyword evidence="9 14" id="KW-0686">Riboflavin biosynthesis</keyword>
<evidence type="ECO:0000256" key="5">
    <source>
        <dbReference type="ARBA" id="ARBA00005520"/>
    </source>
</evidence>
<feature type="binding site" evidence="14">
    <location>
        <position position="28"/>
    </location>
    <ligand>
        <name>Mg(2+)</name>
        <dbReference type="ChEBI" id="CHEBI:18420"/>
        <label>1</label>
    </ligand>
</feature>
<evidence type="ECO:0000313" key="17">
    <source>
        <dbReference type="EMBL" id="NHZ89226.1"/>
    </source>
</evidence>
<feature type="binding site" evidence="14">
    <location>
        <begin position="140"/>
        <end position="144"/>
    </location>
    <ligand>
        <name>D-ribulose 5-phosphate</name>
        <dbReference type="ChEBI" id="CHEBI:58121"/>
    </ligand>
</feature>
<feature type="compositionally biased region" description="Low complexity" evidence="15">
    <location>
        <begin position="368"/>
        <end position="389"/>
    </location>
</feature>
<sequence>MSISSTPEIVEELRAGRMVILVDEEDRENEGDLVLAADFVTPEAINFMVKHARGLVCLTLTEERCKQLNLSMMTSSNGTFYGTNFTVSIEAAEGVTTGISAADRAKTIQVAVAKNASPADIVQPGHIFPLKAQRGGVLMRAGHTEAGCDLTEMAGLTPASVICEILKDDGTMARLPDLLEFAREHNLKIGTIADLIHYRGQNECLVERIAERAMQTAYGEFRLIAFRDKPSGSAHLAMVHGDLAPNLDALVRVHQPVSILDLLDSEATTHSWTMASSMQAIKQSDRGVMVLLNCGETADQLFAQFAALDANSKPTGRAASMDLRTYGIGAQILKDLGVGKMELLASPRKMPSMTGFDLEVTGYRAKPDSASQSASPSASPSEPSAKAAA</sequence>
<feature type="binding site" evidence="14">
    <location>
        <position position="143"/>
    </location>
    <ligand>
        <name>Mg(2+)</name>
        <dbReference type="ChEBI" id="CHEBI:18420"/>
        <label>2</label>
    </ligand>
</feature>
<organism evidence="17 18">
    <name type="scientific">Massilia mucilaginosa</name>
    <dbReference type="NCBI Taxonomy" id="2609282"/>
    <lineage>
        <taxon>Bacteria</taxon>
        <taxon>Pseudomonadati</taxon>
        <taxon>Pseudomonadota</taxon>
        <taxon>Betaproteobacteria</taxon>
        <taxon>Burkholderiales</taxon>
        <taxon>Oxalobacteraceae</taxon>
        <taxon>Telluria group</taxon>
        <taxon>Massilia</taxon>
    </lineage>
</organism>
<evidence type="ECO:0000256" key="7">
    <source>
        <dbReference type="ARBA" id="ARBA00012153"/>
    </source>
</evidence>
<evidence type="ECO:0000256" key="12">
    <source>
        <dbReference type="ARBA" id="ARBA00023211"/>
    </source>
</evidence>
<dbReference type="InterPro" id="IPR036144">
    <property type="entry name" value="RibA-like_sf"/>
</dbReference>